<comment type="caution">
    <text evidence="3">The sequence shown here is derived from an EMBL/GenBank/DDBJ whole genome shotgun (WGS) entry which is preliminary data.</text>
</comment>
<feature type="domain" description="XdhC Rossmann" evidence="2">
    <location>
        <begin position="208"/>
        <end position="352"/>
    </location>
</feature>
<dbReference type="RefSeq" id="WP_234867708.1">
    <property type="nucleotide sequence ID" value="NZ_JAKEVY010000005.1"/>
</dbReference>
<gene>
    <name evidence="3" type="ORF">L0U88_17660</name>
</gene>
<evidence type="ECO:0000259" key="1">
    <source>
        <dbReference type="Pfam" id="PF02625"/>
    </source>
</evidence>
<dbReference type="PANTHER" id="PTHR30388">
    <property type="entry name" value="ALDEHYDE OXIDOREDUCTASE MOLYBDENUM COFACTOR ASSEMBLY PROTEIN"/>
    <property type="match status" value="1"/>
</dbReference>
<feature type="domain" description="XdhC- CoxI" evidence="1">
    <location>
        <begin position="16"/>
        <end position="81"/>
    </location>
</feature>
<dbReference type="EMBL" id="JAKEVY010000005">
    <property type="protein sequence ID" value="MCF1716472.1"/>
    <property type="molecule type" value="Genomic_DNA"/>
</dbReference>
<name>A0ABS9BLA2_9BACT</name>
<reference evidence="3 4" key="1">
    <citation type="submission" date="2022-01" db="EMBL/GenBank/DDBJ databases">
        <title>Flavihumibacter sp. nov., isolated from sediment of a river.</title>
        <authorList>
            <person name="Liu H."/>
        </authorList>
    </citation>
    <scope>NUCLEOTIDE SEQUENCE [LARGE SCALE GENOMIC DNA]</scope>
    <source>
        <strain evidence="3 4">RY-1</strain>
    </source>
</reference>
<dbReference type="PANTHER" id="PTHR30388:SF6">
    <property type="entry name" value="XANTHINE DEHYDROGENASE SUBUNIT A-RELATED"/>
    <property type="match status" value="1"/>
</dbReference>
<dbReference type="InterPro" id="IPR003777">
    <property type="entry name" value="XdhC_CoxI"/>
</dbReference>
<proteinExistence type="predicted"/>
<protein>
    <submittedName>
        <fullName evidence="3">XdhC family protein</fullName>
    </submittedName>
</protein>
<evidence type="ECO:0000259" key="2">
    <source>
        <dbReference type="Pfam" id="PF13478"/>
    </source>
</evidence>
<evidence type="ECO:0000313" key="3">
    <source>
        <dbReference type="EMBL" id="MCF1716472.1"/>
    </source>
</evidence>
<evidence type="ECO:0000313" key="4">
    <source>
        <dbReference type="Proteomes" id="UP001200145"/>
    </source>
</evidence>
<dbReference type="Proteomes" id="UP001200145">
    <property type="component" value="Unassembled WGS sequence"/>
</dbReference>
<dbReference type="InterPro" id="IPR052698">
    <property type="entry name" value="MoCofactor_Util/Proc"/>
</dbReference>
<dbReference type="Pfam" id="PF13478">
    <property type="entry name" value="XdhC_C"/>
    <property type="match status" value="1"/>
</dbReference>
<keyword evidence="4" id="KW-1185">Reference proteome</keyword>
<dbReference type="Gene3D" id="3.40.50.720">
    <property type="entry name" value="NAD(P)-binding Rossmann-like Domain"/>
    <property type="match status" value="1"/>
</dbReference>
<organism evidence="3 4">
    <name type="scientific">Flavihumibacter fluminis</name>
    <dbReference type="NCBI Taxonomy" id="2909236"/>
    <lineage>
        <taxon>Bacteria</taxon>
        <taxon>Pseudomonadati</taxon>
        <taxon>Bacteroidota</taxon>
        <taxon>Chitinophagia</taxon>
        <taxon>Chitinophagales</taxon>
        <taxon>Chitinophagaceae</taxon>
        <taxon>Flavihumibacter</taxon>
    </lineage>
</organism>
<dbReference type="Pfam" id="PF02625">
    <property type="entry name" value="XdhC_CoxI"/>
    <property type="match status" value="1"/>
</dbReference>
<accession>A0ABS9BLA2</accession>
<dbReference type="InterPro" id="IPR027051">
    <property type="entry name" value="XdhC_Rossmann_dom"/>
</dbReference>
<sequence>MKEIKAIIQAYEQAEQEGKKSALVTVVHLEGSSYRRPGARMLVTDEGEMTGAISGGCLEGDALRKALSVLNQQQSRLVTYDTSDEEDASIGVQLGCAGVIQVLMEPIDHARANHPVELLKKVVGKRQPYVLVTLFSLEDKKGAQPGTCLLVEADGTVSGDMTDAALKQVVLEDVTTCFDQQQSAFRNYRSADFAITAFIEYIEPALALMIIGAGNDVIPLVEMANTLGWEPSVIDGRPTHAKRERFASACQILVSKPEKVLEQLVIDEQTVFVLMTHNYNYDLAMLKALVHTPVSYIGLLGPKKKLDRMLGDLKEEGITLTEEQLSRIYGPVGLEIGAETAEEIALSILSEIRAVKTGTGGKSLRTKLDTIHSREATRISEKHIQ</sequence>